<sequence length="563" mass="64333">MASDNGKGTDVTNNDDTQKTLTVSTEEKNGTCTTASIDRLTDETDTKENVHLSSQKHEGDTARKSSSIDIHRDDVRKDSQIVSESQNDVSSNVSSSHDDGDDVRGCDDVEENDGGPDFSHLPDLVWVSVFQLLSLADRFRLSQVNWFFNTLFHDGAVWRQATISFTKALVHGYFYMARDKLTLPETDKKLARKFGHFYRDVTLRVRGRPEEMEDDTRQILSHLLQTWRLETLTLDIGDREWGNRYQGVESINETLLTSVVLVLREATSLRALHVLHWPHSYLINDDTHQLHQMLSAAECHKLKSLRLPRTSENSVSTLPAPGELAVSVVSKFRCLRHLHVTSDMLSDALFKALVKSRDVRLEQMSVEVNGFWSTGFLEHLLSPLPWSTLTACNPEFVVAMTISADVPEFAFAQFLVPEIPLVGITFDINCHCYRKAFQLMHQYCDTLRSFRCFSDPQDCELELLDMVRTCTHLQHLLYHGDISDYNVLKLAECGGRRWGEFSFLWRNIEKTQKRPTPFNLVSTITGHHNDDDLNRVQTEEEVKAEFCQQVSQRLGFPWEPLVL</sequence>
<evidence type="ECO:0000313" key="4">
    <source>
        <dbReference type="Proteomes" id="UP001374579"/>
    </source>
</evidence>
<dbReference type="AlphaFoldDB" id="A0AAN9GES1"/>
<proteinExistence type="predicted"/>
<feature type="compositionally biased region" description="Polar residues" evidence="1">
    <location>
        <begin position="10"/>
        <end position="36"/>
    </location>
</feature>
<dbReference type="SMART" id="SM00256">
    <property type="entry name" value="FBOX"/>
    <property type="match status" value="1"/>
</dbReference>
<evidence type="ECO:0000256" key="1">
    <source>
        <dbReference type="SAM" id="MobiDB-lite"/>
    </source>
</evidence>
<keyword evidence="4" id="KW-1185">Reference proteome</keyword>
<feature type="domain" description="F-box" evidence="2">
    <location>
        <begin position="115"/>
        <end position="161"/>
    </location>
</feature>
<feature type="compositionally biased region" description="Basic and acidic residues" evidence="1">
    <location>
        <begin position="96"/>
        <end position="107"/>
    </location>
</feature>
<dbReference type="PANTHER" id="PTHR20872:SF1">
    <property type="entry name" value="F-BOX DOMAIN-CONTAINING PROTEIN"/>
    <property type="match status" value="1"/>
</dbReference>
<dbReference type="Gene3D" id="3.80.10.10">
    <property type="entry name" value="Ribonuclease Inhibitor"/>
    <property type="match status" value="1"/>
</dbReference>
<feature type="region of interest" description="Disordered" evidence="1">
    <location>
        <begin position="1"/>
        <end position="114"/>
    </location>
</feature>
<organism evidence="3 4">
    <name type="scientific">Littorina saxatilis</name>
    <dbReference type="NCBI Taxonomy" id="31220"/>
    <lineage>
        <taxon>Eukaryota</taxon>
        <taxon>Metazoa</taxon>
        <taxon>Spiralia</taxon>
        <taxon>Lophotrochozoa</taxon>
        <taxon>Mollusca</taxon>
        <taxon>Gastropoda</taxon>
        <taxon>Caenogastropoda</taxon>
        <taxon>Littorinimorpha</taxon>
        <taxon>Littorinoidea</taxon>
        <taxon>Littorinidae</taxon>
        <taxon>Littorina</taxon>
    </lineage>
</organism>
<dbReference type="InterPro" id="IPR036047">
    <property type="entry name" value="F-box-like_dom_sf"/>
</dbReference>
<dbReference type="PROSITE" id="PS50181">
    <property type="entry name" value="FBOX"/>
    <property type="match status" value="1"/>
</dbReference>
<dbReference type="Gene3D" id="1.20.1280.50">
    <property type="match status" value="1"/>
</dbReference>
<dbReference type="InterPro" id="IPR001810">
    <property type="entry name" value="F-box_dom"/>
</dbReference>
<feature type="compositionally biased region" description="Basic and acidic residues" evidence="1">
    <location>
        <begin position="69"/>
        <end position="79"/>
    </location>
</feature>
<feature type="compositionally biased region" description="Basic and acidic residues" evidence="1">
    <location>
        <begin position="39"/>
        <end position="63"/>
    </location>
</feature>
<dbReference type="PANTHER" id="PTHR20872">
    <property type="match status" value="1"/>
</dbReference>
<dbReference type="InterPro" id="IPR032675">
    <property type="entry name" value="LRR_dom_sf"/>
</dbReference>
<protein>
    <recommendedName>
        <fullName evidence="2">F-box domain-containing protein</fullName>
    </recommendedName>
</protein>
<evidence type="ECO:0000313" key="3">
    <source>
        <dbReference type="EMBL" id="KAK7106323.1"/>
    </source>
</evidence>
<dbReference type="EMBL" id="JBAMIC010000007">
    <property type="protein sequence ID" value="KAK7106323.1"/>
    <property type="molecule type" value="Genomic_DNA"/>
</dbReference>
<name>A0AAN9GES1_9CAEN</name>
<accession>A0AAN9GES1</accession>
<evidence type="ECO:0000259" key="2">
    <source>
        <dbReference type="PROSITE" id="PS50181"/>
    </source>
</evidence>
<dbReference type="SUPFAM" id="SSF81383">
    <property type="entry name" value="F-box domain"/>
    <property type="match status" value="1"/>
</dbReference>
<dbReference type="Pfam" id="PF12937">
    <property type="entry name" value="F-box-like"/>
    <property type="match status" value="1"/>
</dbReference>
<comment type="caution">
    <text evidence="3">The sequence shown here is derived from an EMBL/GenBank/DDBJ whole genome shotgun (WGS) entry which is preliminary data.</text>
</comment>
<reference evidence="3 4" key="1">
    <citation type="submission" date="2024-02" db="EMBL/GenBank/DDBJ databases">
        <title>Chromosome-scale genome assembly of the rough periwinkle Littorina saxatilis.</title>
        <authorList>
            <person name="De Jode A."/>
            <person name="Faria R."/>
            <person name="Formenti G."/>
            <person name="Sims Y."/>
            <person name="Smith T.P."/>
            <person name="Tracey A."/>
            <person name="Wood J.M.D."/>
            <person name="Zagrodzka Z.B."/>
            <person name="Johannesson K."/>
            <person name="Butlin R.K."/>
            <person name="Leder E.H."/>
        </authorList>
    </citation>
    <scope>NUCLEOTIDE SEQUENCE [LARGE SCALE GENOMIC DNA]</scope>
    <source>
        <strain evidence="3">Snail1</strain>
        <tissue evidence="3">Muscle</tissue>
    </source>
</reference>
<feature type="compositionally biased region" description="Low complexity" evidence="1">
    <location>
        <begin position="82"/>
        <end position="95"/>
    </location>
</feature>
<dbReference type="Proteomes" id="UP001374579">
    <property type="component" value="Unassembled WGS sequence"/>
</dbReference>
<gene>
    <name evidence="3" type="ORF">V1264_017589</name>
</gene>